<evidence type="ECO:0000256" key="3">
    <source>
        <dbReference type="ARBA" id="ARBA00023163"/>
    </source>
</evidence>
<sequence length="139" mass="15959">MRIQAVSAQTGLTDKTIRYYEDIDLLPTVPRQGNGYRNYRQEDVERLQFIKRCRELQIPLDDIANLLALKADPGHSCREVDDLVVKQLQAVEQKIAALQQLQQQLQQLSLSCRQHRVADCEVLKKLSLHDNEVKTYSAG</sequence>
<evidence type="ECO:0000256" key="2">
    <source>
        <dbReference type="ARBA" id="ARBA00023125"/>
    </source>
</evidence>
<dbReference type="Pfam" id="PF00376">
    <property type="entry name" value="MerR"/>
    <property type="match status" value="1"/>
</dbReference>
<comment type="caution">
    <text evidence="6">The sequence shown here is derived from an EMBL/GenBank/DDBJ whole genome shotgun (WGS) entry which is preliminary data.</text>
</comment>
<dbReference type="GO" id="GO:0003677">
    <property type="term" value="F:DNA binding"/>
    <property type="evidence" value="ECO:0007669"/>
    <property type="project" value="UniProtKB-KW"/>
</dbReference>
<dbReference type="eggNOG" id="COG0789">
    <property type="taxonomic scope" value="Bacteria"/>
</dbReference>
<dbReference type="InterPro" id="IPR047057">
    <property type="entry name" value="MerR_fam"/>
</dbReference>
<name>K2JZC6_9GAMM</name>
<keyword evidence="3" id="KW-0804">Transcription</keyword>
<dbReference type="GO" id="GO:0003700">
    <property type="term" value="F:DNA-binding transcription factor activity"/>
    <property type="evidence" value="ECO:0007669"/>
    <property type="project" value="InterPro"/>
</dbReference>
<proteinExistence type="predicted"/>
<dbReference type="Pfam" id="PF09278">
    <property type="entry name" value="MerR-DNA-bind"/>
    <property type="match status" value="1"/>
</dbReference>
<gene>
    <name evidence="6" type="ORF">A10D4_12248</name>
</gene>
<dbReference type="STRING" id="740709.A10D4_12248"/>
<dbReference type="EMBL" id="AMRG01000019">
    <property type="protein sequence ID" value="EKE79952.1"/>
    <property type="molecule type" value="Genomic_DNA"/>
</dbReference>
<keyword evidence="1" id="KW-0805">Transcription regulation</keyword>
<reference evidence="6 7" key="1">
    <citation type="journal article" date="2012" name="J. Bacteriol.">
        <title>Genome Sequence of Idiomarina xiamenensis Type Strain 10-D-4.</title>
        <authorList>
            <person name="Lai Q."/>
            <person name="Wang L."/>
            <person name="Wang W."/>
            <person name="Shao Z."/>
        </authorList>
    </citation>
    <scope>NUCLEOTIDE SEQUENCE [LARGE SCALE GENOMIC DNA]</scope>
    <source>
        <strain evidence="6 7">10-D-4</strain>
    </source>
</reference>
<dbReference type="InterPro" id="IPR009061">
    <property type="entry name" value="DNA-bd_dom_put_sf"/>
</dbReference>
<evidence type="ECO:0000256" key="4">
    <source>
        <dbReference type="SAM" id="Coils"/>
    </source>
</evidence>
<evidence type="ECO:0000256" key="1">
    <source>
        <dbReference type="ARBA" id="ARBA00023015"/>
    </source>
</evidence>
<dbReference type="Proteomes" id="UP000014115">
    <property type="component" value="Unassembled WGS sequence"/>
</dbReference>
<feature type="coiled-coil region" evidence="4">
    <location>
        <begin position="84"/>
        <end position="118"/>
    </location>
</feature>
<evidence type="ECO:0000259" key="5">
    <source>
        <dbReference type="PROSITE" id="PS50937"/>
    </source>
</evidence>
<dbReference type="PANTHER" id="PTHR30204:SF94">
    <property type="entry name" value="HEAVY METAL-DEPENDENT TRANSCRIPTIONAL REGULATOR HI_0293-RELATED"/>
    <property type="match status" value="1"/>
</dbReference>
<accession>K2JZC6</accession>
<dbReference type="AlphaFoldDB" id="K2JZC6"/>
<dbReference type="InterPro" id="IPR015358">
    <property type="entry name" value="Tscrpt_reg_MerR_DNA-bd"/>
</dbReference>
<dbReference type="Gene3D" id="1.10.1660.10">
    <property type="match status" value="1"/>
</dbReference>
<evidence type="ECO:0000313" key="7">
    <source>
        <dbReference type="Proteomes" id="UP000014115"/>
    </source>
</evidence>
<evidence type="ECO:0000313" key="6">
    <source>
        <dbReference type="EMBL" id="EKE79952.1"/>
    </source>
</evidence>
<dbReference type="SMART" id="SM00422">
    <property type="entry name" value="HTH_MERR"/>
    <property type="match status" value="1"/>
</dbReference>
<dbReference type="PANTHER" id="PTHR30204">
    <property type="entry name" value="REDOX-CYCLING DRUG-SENSING TRANSCRIPTIONAL ACTIVATOR SOXR"/>
    <property type="match status" value="1"/>
</dbReference>
<dbReference type="PATRIC" id="fig|740709.3.peg.2474"/>
<keyword evidence="2" id="KW-0238">DNA-binding</keyword>
<keyword evidence="7" id="KW-1185">Reference proteome</keyword>
<feature type="domain" description="HTH merR-type" evidence="5">
    <location>
        <begin position="1"/>
        <end position="69"/>
    </location>
</feature>
<dbReference type="OrthoDB" id="9808480at2"/>
<keyword evidence="4" id="KW-0175">Coiled coil</keyword>
<dbReference type="PROSITE" id="PS50937">
    <property type="entry name" value="HTH_MERR_2"/>
    <property type="match status" value="1"/>
</dbReference>
<dbReference type="SUPFAM" id="SSF46955">
    <property type="entry name" value="Putative DNA-binding domain"/>
    <property type="match status" value="1"/>
</dbReference>
<protein>
    <submittedName>
        <fullName evidence="6">MerR family transcriptional regulator</fullName>
    </submittedName>
</protein>
<organism evidence="6 7">
    <name type="scientific">Idiomarina xiamenensis 10-D-4</name>
    <dbReference type="NCBI Taxonomy" id="740709"/>
    <lineage>
        <taxon>Bacteria</taxon>
        <taxon>Pseudomonadati</taxon>
        <taxon>Pseudomonadota</taxon>
        <taxon>Gammaproteobacteria</taxon>
        <taxon>Alteromonadales</taxon>
        <taxon>Idiomarinaceae</taxon>
        <taxon>Idiomarina</taxon>
    </lineage>
</organism>
<dbReference type="RefSeq" id="WP_008489850.1">
    <property type="nucleotide sequence ID" value="NZ_AMRG01000019.1"/>
</dbReference>
<dbReference type="InterPro" id="IPR000551">
    <property type="entry name" value="MerR-type_HTH_dom"/>
</dbReference>